<dbReference type="EMBL" id="JBIGIC010000016">
    <property type="protein sequence ID" value="MFG6489931.1"/>
    <property type="molecule type" value="Genomic_DNA"/>
</dbReference>
<dbReference type="Pfam" id="PF01152">
    <property type="entry name" value="Bac_globin"/>
    <property type="match status" value="1"/>
</dbReference>
<reference evidence="5 6" key="1">
    <citation type="submission" date="2024-08" db="EMBL/GenBank/DDBJ databases">
        <authorList>
            <person name="Lu H."/>
        </authorList>
    </citation>
    <scope>NUCLEOTIDE SEQUENCE [LARGE SCALE GENOMIC DNA]</scope>
    <source>
        <strain evidence="5 6">BYS78W</strain>
    </source>
</reference>
<dbReference type="CDD" id="cd00454">
    <property type="entry name" value="TrHb1_N"/>
    <property type="match status" value="1"/>
</dbReference>
<keyword evidence="6" id="KW-1185">Reference proteome</keyword>
<organism evidence="5 6">
    <name type="scientific">Pelomonas candidula</name>
    <dbReference type="NCBI Taxonomy" id="3299025"/>
    <lineage>
        <taxon>Bacteria</taxon>
        <taxon>Pseudomonadati</taxon>
        <taxon>Pseudomonadota</taxon>
        <taxon>Betaproteobacteria</taxon>
        <taxon>Burkholderiales</taxon>
        <taxon>Sphaerotilaceae</taxon>
        <taxon>Roseateles</taxon>
    </lineage>
</organism>
<evidence type="ECO:0000256" key="3">
    <source>
        <dbReference type="ARBA" id="ARBA00022723"/>
    </source>
</evidence>
<sequence>MNSLPAVALALALAQAQTPPGSVVPGAAPIPADDKLYQALGGLDNIRAFTDDFYDSMLKDPRIAPFFDGINQKFLKHSLADYFCVVAGGPCVYEGVSMKDAHAHLGIAKGDFNTLVEHLQRAMDRAHVPFATQNQLLARLAFFHRDIVTR</sequence>
<comment type="caution">
    <text evidence="5">The sequence shown here is derived from an EMBL/GenBank/DDBJ whole genome shotgun (WGS) entry which is preliminary data.</text>
</comment>
<dbReference type="InterPro" id="IPR009050">
    <property type="entry name" value="Globin-like_sf"/>
</dbReference>
<keyword evidence="2" id="KW-0349">Heme</keyword>
<dbReference type="InterPro" id="IPR012292">
    <property type="entry name" value="Globin/Proto"/>
</dbReference>
<gene>
    <name evidence="5" type="ORF">ACG04R_24860</name>
</gene>
<evidence type="ECO:0000313" key="5">
    <source>
        <dbReference type="EMBL" id="MFG6489931.1"/>
    </source>
</evidence>
<evidence type="ECO:0000313" key="6">
    <source>
        <dbReference type="Proteomes" id="UP001606134"/>
    </source>
</evidence>
<dbReference type="RefSeq" id="WP_394416524.1">
    <property type="nucleotide sequence ID" value="NZ_JBIGIC010000016.1"/>
</dbReference>
<dbReference type="InterPro" id="IPR001486">
    <property type="entry name" value="Hemoglobin_trunc"/>
</dbReference>
<dbReference type="Gene3D" id="1.10.490.10">
    <property type="entry name" value="Globins"/>
    <property type="match status" value="1"/>
</dbReference>
<dbReference type="Proteomes" id="UP001606134">
    <property type="component" value="Unassembled WGS sequence"/>
</dbReference>
<accession>A0ABW7HJQ3</accession>
<protein>
    <submittedName>
        <fullName evidence="5">Group 1 truncated hemoglobin</fullName>
    </submittedName>
</protein>
<evidence type="ECO:0000256" key="4">
    <source>
        <dbReference type="ARBA" id="ARBA00023004"/>
    </source>
</evidence>
<proteinExistence type="predicted"/>
<keyword evidence="4" id="KW-0408">Iron</keyword>
<keyword evidence="3" id="KW-0479">Metal-binding</keyword>
<name>A0ABW7HJQ3_9BURK</name>
<evidence type="ECO:0000256" key="2">
    <source>
        <dbReference type="ARBA" id="ARBA00022617"/>
    </source>
</evidence>
<keyword evidence="1" id="KW-0813">Transport</keyword>
<evidence type="ECO:0000256" key="1">
    <source>
        <dbReference type="ARBA" id="ARBA00022448"/>
    </source>
</evidence>
<dbReference type="SUPFAM" id="SSF46458">
    <property type="entry name" value="Globin-like"/>
    <property type="match status" value="1"/>
</dbReference>